<name>A0A1D1V860_RAMVA</name>
<keyword evidence="3" id="KW-0812">Transmembrane</keyword>
<gene>
    <name evidence="10" type="primary">RvY_07407</name>
    <name evidence="10" type="synonym">RvY_07407.1</name>
    <name evidence="10" type="ORF">RvY_07407-1</name>
</gene>
<dbReference type="GO" id="GO:0046872">
    <property type="term" value="F:metal ion binding"/>
    <property type="evidence" value="ECO:0007669"/>
    <property type="project" value="UniProtKB-UniRule"/>
</dbReference>
<dbReference type="InterPro" id="IPR036400">
    <property type="entry name" value="Cyt_B5-like_heme/steroid_sf"/>
</dbReference>
<evidence type="ECO:0000313" key="10">
    <source>
        <dbReference type="EMBL" id="GAU95867.1"/>
    </source>
</evidence>
<dbReference type="GO" id="GO:0016020">
    <property type="term" value="C:membrane"/>
    <property type="evidence" value="ECO:0007669"/>
    <property type="project" value="UniProtKB-SubCell"/>
</dbReference>
<keyword evidence="2 8" id="KW-0349">Heme</keyword>
<dbReference type="InterPro" id="IPR001199">
    <property type="entry name" value="Cyt_B5-like_heme/steroid-bd"/>
</dbReference>
<dbReference type="PRINTS" id="PR00363">
    <property type="entry name" value="CYTOCHROMEB5"/>
</dbReference>
<proteinExistence type="inferred from homology"/>
<dbReference type="InterPro" id="IPR050668">
    <property type="entry name" value="Cytochrome_b5"/>
</dbReference>
<evidence type="ECO:0000256" key="1">
    <source>
        <dbReference type="ARBA" id="ARBA00004370"/>
    </source>
</evidence>
<evidence type="ECO:0000256" key="6">
    <source>
        <dbReference type="ARBA" id="ARBA00023136"/>
    </source>
</evidence>
<comment type="subcellular location">
    <subcellularLocation>
        <location evidence="1">Membrane</location>
    </subcellularLocation>
</comment>
<reference evidence="10 11" key="1">
    <citation type="journal article" date="2016" name="Nat. Commun.">
        <title>Extremotolerant tardigrade genome and improved radiotolerance of human cultured cells by tardigrade-unique protein.</title>
        <authorList>
            <person name="Hashimoto T."/>
            <person name="Horikawa D.D."/>
            <person name="Saito Y."/>
            <person name="Kuwahara H."/>
            <person name="Kozuka-Hata H."/>
            <person name="Shin-I T."/>
            <person name="Minakuchi Y."/>
            <person name="Ohishi K."/>
            <person name="Motoyama A."/>
            <person name="Aizu T."/>
            <person name="Enomoto A."/>
            <person name="Kondo K."/>
            <person name="Tanaka S."/>
            <person name="Hara Y."/>
            <person name="Koshikawa S."/>
            <person name="Sagara H."/>
            <person name="Miura T."/>
            <person name="Yokobori S."/>
            <person name="Miyagawa K."/>
            <person name="Suzuki Y."/>
            <person name="Kubo T."/>
            <person name="Oyama M."/>
            <person name="Kohara Y."/>
            <person name="Fujiyama A."/>
            <person name="Arakawa K."/>
            <person name="Katayama T."/>
            <person name="Toyoda A."/>
            <person name="Kunieda T."/>
        </authorList>
    </citation>
    <scope>NUCLEOTIDE SEQUENCE [LARGE SCALE GENOMIC DNA]</scope>
    <source>
        <strain evidence="10 11">YOKOZUNA-1</strain>
    </source>
</reference>
<dbReference type="SMART" id="SM01117">
    <property type="entry name" value="Cyt-b5"/>
    <property type="match status" value="1"/>
</dbReference>
<dbReference type="OrthoDB" id="260519at2759"/>
<evidence type="ECO:0000256" key="4">
    <source>
        <dbReference type="ARBA" id="ARBA00022723"/>
    </source>
</evidence>
<organism evidence="10 11">
    <name type="scientific">Ramazzottius varieornatus</name>
    <name type="common">Water bear</name>
    <name type="synonym">Tardigrade</name>
    <dbReference type="NCBI Taxonomy" id="947166"/>
    <lineage>
        <taxon>Eukaryota</taxon>
        <taxon>Metazoa</taxon>
        <taxon>Ecdysozoa</taxon>
        <taxon>Tardigrada</taxon>
        <taxon>Eutardigrada</taxon>
        <taxon>Parachela</taxon>
        <taxon>Hypsibioidea</taxon>
        <taxon>Ramazzottiidae</taxon>
        <taxon>Ramazzottius</taxon>
    </lineage>
</organism>
<dbReference type="Pfam" id="PF00173">
    <property type="entry name" value="Cyt-b5"/>
    <property type="match status" value="1"/>
</dbReference>
<dbReference type="AlphaFoldDB" id="A0A1D1V860"/>
<sequence length="117" mass="13351">MWVWRPKMENISPNDGTIRSASTTQYSLKEVSMHSHYSSCWITIRNKIYDITDYLAEHPGGAEIILEFAGYDATSAFFDKGHSREAIKTLEKYCIGELTLDDRLYAEIFPATSRCSS</sequence>
<protein>
    <recommendedName>
        <fullName evidence="9">Cytochrome b5 heme-binding domain-containing protein</fullName>
    </recommendedName>
</protein>
<dbReference type="FunFam" id="3.10.120.10:FF:000002">
    <property type="entry name" value="Cytochrome b5 type B"/>
    <property type="match status" value="1"/>
</dbReference>
<keyword evidence="4 8" id="KW-0479">Metal-binding</keyword>
<dbReference type="PANTHER" id="PTHR19359">
    <property type="entry name" value="CYTOCHROME B5"/>
    <property type="match status" value="1"/>
</dbReference>
<feature type="domain" description="Cytochrome b5 heme-binding" evidence="9">
    <location>
        <begin position="23"/>
        <end position="99"/>
    </location>
</feature>
<dbReference type="InterPro" id="IPR018506">
    <property type="entry name" value="Cyt_B5_heme-BS"/>
</dbReference>
<dbReference type="STRING" id="947166.A0A1D1V860"/>
<comment type="caution">
    <text evidence="10">The sequence shown here is derived from an EMBL/GenBank/DDBJ whole genome shotgun (WGS) entry which is preliminary data.</text>
</comment>
<comment type="similarity">
    <text evidence="7 8">Belongs to the cytochrome b5 family.</text>
</comment>
<accession>A0A1D1V860</accession>
<dbReference type="SUPFAM" id="SSF55856">
    <property type="entry name" value="Cytochrome b5-like heme/steroid binding domain"/>
    <property type="match status" value="1"/>
</dbReference>
<dbReference type="PROSITE" id="PS00191">
    <property type="entry name" value="CYTOCHROME_B5_1"/>
    <property type="match status" value="1"/>
</dbReference>
<evidence type="ECO:0000256" key="5">
    <source>
        <dbReference type="ARBA" id="ARBA00023004"/>
    </source>
</evidence>
<keyword evidence="11" id="KW-1185">Reference proteome</keyword>
<evidence type="ECO:0000256" key="8">
    <source>
        <dbReference type="RuleBase" id="RU362121"/>
    </source>
</evidence>
<dbReference type="GO" id="GO:0020037">
    <property type="term" value="F:heme binding"/>
    <property type="evidence" value="ECO:0007669"/>
    <property type="project" value="UniProtKB-UniRule"/>
</dbReference>
<dbReference type="EMBL" id="BDGG01000003">
    <property type="protein sequence ID" value="GAU95867.1"/>
    <property type="molecule type" value="Genomic_DNA"/>
</dbReference>
<dbReference type="Proteomes" id="UP000186922">
    <property type="component" value="Unassembled WGS sequence"/>
</dbReference>
<evidence type="ECO:0000313" key="11">
    <source>
        <dbReference type="Proteomes" id="UP000186922"/>
    </source>
</evidence>
<evidence type="ECO:0000256" key="2">
    <source>
        <dbReference type="ARBA" id="ARBA00022617"/>
    </source>
</evidence>
<evidence type="ECO:0000256" key="7">
    <source>
        <dbReference type="ARBA" id="ARBA00038168"/>
    </source>
</evidence>
<dbReference type="PROSITE" id="PS50255">
    <property type="entry name" value="CYTOCHROME_B5_2"/>
    <property type="match status" value="1"/>
</dbReference>
<keyword evidence="5 8" id="KW-0408">Iron</keyword>
<dbReference type="Gene3D" id="3.10.120.10">
    <property type="entry name" value="Cytochrome b5-like heme/steroid binding domain"/>
    <property type="match status" value="1"/>
</dbReference>
<evidence type="ECO:0000259" key="9">
    <source>
        <dbReference type="PROSITE" id="PS50255"/>
    </source>
</evidence>
<keyword evidence="6" id="KW-0472">Membrane</keyword>
<evidence type="ECO:0000256" key="3">
    <source>
        <dbReference type="ARBA" id="ARBA00022692"/>
    </source>
</evidence>